<comment type="subcellular location">
    <subcellularLocation>
        <location evidence="1">Membrane</location>
        <topology evidence="1">Single-pass type I membrane protein</topology>
    </subcellularLocation>
</comment>
<comment type="caution">
    <text evidence="15">The sequence shown here is derived from an EMBL/GenBank/DDBJ whole genome shotgun (WGS) entry which is preliminary data.</text>
</comment>
<dbReference type="PROSITE" id="PS00108">
    <property type="entry name" value="PROTEIN_KINASE_ST"/>
    <property type="match status" value="1"/>
</dbReference>
<evidence type="ECO:0000259" key="14">
    <source>
        <dbReference type="PROSITE" id="PS50011"/>
    </source>
</evidence>
<dbReference type="GO" id="GO:0004674">
    <property type="term" value="F:protein serine/threonine kinase activity"/>
    <property type="evidence" value="ECO:0007669"/>
    <property type="project" value="UniProtKB-KW"/>
</dbReference>
<dbReference type="Gene3D" id="1.10.510.10">
    <property type="entry name" value="Transferase(Phosphotransferase) domain 1"/>
    <property type="match status" value="1"/>
</dbReference>
<protein>
    <submittedName>
        <fullName evidence="15">Protein kinase superfamily protein</fullName>
    </submittedName>
</protein>
<dbReference type="InterPro" id="IPR017441">
    <property type="entry name" value="Protein_kinase_ATP_BS"/>
</dbReference>
<dbReference type="InterPro" id="IPR025287">
    <property type="entry name" value="WAK_GUB"/>
</dbReference>
<dbReference type="Pfam" id="PF13947">
    <property type="entry name" value="GUB_WAK_bind"/>
    <property type="match status" value="1"/>
</dbReference>
<keyword evidence="11" id="KW-0325">Glycoprotein</keyword>
<keyword evidence="8 12" id="KW-0067">ATP-binding</keyword>
<dbReference type="Gene3D" id="3.30.200.20">
    <property type="entry name" value="Phosphorylase Kinase, domain 1"/>
    <property type="match status" value="1"/>
</dbReference>
<evidence type="ECO:0000256" key="12">
    <source>
        <dbReference type="PROSITE-ProRule" id="PRU10141"/>
    </source>
</evidence>
<dbReference type="Proteomes" id="UP001604277">
    <property type="component" value="Unassembled WGS sequence"/>
</dbReference>
<keyword evidence="7 15" id="KW-0418">Kinase</keyword>
<keyword evidence="10 13" id="KW-0472">Membrane</keyword>
<evidence type="ECO:0000313" key="15">
    <source>
        <dbReference type="EMBL" id="KAL2556234.1"/>
    </source>
</evidence>
<feature type="domain" description="Protein kinase" evidence="14">
    <location>
        <begin position="268"/>
        <end position="545"/>
    </location>
</feature>
<dbReference type="FunFam" id="1.10.510.10:FF:000590">
    <property type="entry name" value="PR5-like receptor kinase"/>
    <property type="match status" value="1"/>
</dbReference>
<dbReference type="PROSITE" id="PS50011">
    <property type="entry name" value="PROTEIN_KINASE_DOM"/>
    <property type="match status" value="1"/>
</dbReference>
<dbReference type="InterPro" id="IPR008271">
    <property type="entry name" value="Ser/Thr_kinase_AS"/>
</dbReference>
<evidence type="ECO:0000256" key="3">
    <source>
        <dbReference type="ARBA" id="ARBA00022679"/>
    </source>
</evidence>
<evidence type="ECO:0000256" key="9">
    <source>
        <dbReference type="ARBA" id="ARBA00022989"/>
    </source>
</evidence>
<feature type="binding site" evidence="12">
    <location>
        <position position="296"/>
    </location>
    <ligand>
        <name>ATP</name>
        <dbReference type="ChEBI" id="CHEBI:30616"/>
    </ligand>
</feature>
<dbReference type="EMBL" id="JBFOLJ010000001">
    <property type="protein sequence ID" value="KAL2556234.1"/>
    <property type="molecule type" value="Genomic_DNA"/>
</dbReference>
<dbReference type="PROSITE" id="PS00107">
    <property type="entry name" value="PROTEIN_KINASE_ATP"/>
    <property type="match status" value="1"/>
</dbReference>
<evidence type="ECO:0000256" key="4">
    <source>
        <dbReference type="ARBA" id="ARBA00022692"/>
    </source>
</evidence>
<dbReference type="InterPro" id="IPR011009">
    <property type="entry name" value="Kinase-like_dom_sf"/>
</dbReference>
<keyword evidence="16" id="KW-1185">Reference proteome</keyword>
<accession>A0ABD1X2W7</accession>
<keyword evidence="9 13" id="KW-1133">Transmembrane helix</keyword>
<dbReference type="AlphaFoldDB" id="A0ABD1X2W7"/>
<evidence type="ECO:0000256" key="7">
    <source>
        <dbReference type="ARBA" id="ARBA00022777"/>
    </source>
</evidence>
<gene>
    <name evidence="15" type="ORF">Fot_00973</name>
</gene>
<name>A0ABD1X2W7_9LAMI</name>
<keyword evidence="5" id="KW-0732">Signal</keyword>
<dbReference type="GO" id="GO:0005524">
    <property type="term" value="F:ATP binding"/>
    <property type="evidence" value="ECO:0007669"/>
    <property type="project" value="UniProtKB-UniRule"/>
</dbReference>
<dbReference type="InterPro" id="IPR000719">
    <property type="entry name" value="Prot_kinase_dom"/>
</dbReference>
<keyword evidence="6 12" id="KW-0547">Nucleotide-binding</keyword>
<dbReference type="InterPro" id="IPR045874">
    <property type="entry name" value="LRK10/LRL21-25-like"/>
</dbReference>
<keyword evidence="2" id="KW-0723">Serine/threonine-protein kinase</keyword>
<keyword evidence="4 13" id="KW-0812">Transmembrane</keyword>
<dbReference type="GO" id="GO:0016020">
    <property type="term" value="C:membrane"/>
    <property type="evidence" value="ECO:0007669"/>
    <property type="project" value="UniProtKB-SubCell"/>
</dbReference>
<dbReference type="FunFam" id="3.30.200.20:FF:000178">
    <property type="entry name" value="serine/threonine-protein kinase PBS1-like"/>
    <property type="match status" value="1"/>
</dbReference>
<dbReference type="SMART" id="SM00220">
    <property type="entry name" value="S_TKc"/>
    <property type="match status" value="1"/>
</dbReference>
<dbReference type="CDD" id="cd14066">
    <property type="entry name" value="STKc_IRAK"/>
    <property type="match status" value="1"/>
</dbReference>
<evidence type="ECO:0000256" key="10">
    <source>
        <dbReference type="ARBA" id="ARBA00023136"/>
    </source>
</evidence>
<evidence type="ECO:0000256" key="8">
    <source>
        <dbReference type="ARBA" id="ARBA00022840"/>
    </source>
</evidence>
<keyword evidence="3" id="KW-0808">Transferase</keyword>
<proteinExistence type="predicted"/>
<evidence type="ECO:0000256" key="2">
    <source>
        <dbReference type="ARBA" id="ARBA00022527"/>
    </source>
</evidence>
<reference evidence="16" key="1">
    <citation type="submission" date="2024-07" db="EMBL/GenBank/DDBJ databases">
        <title>Two chromosome-level genome assemblies of Korean endemic species Abeliophyllum distichum and Forsythia ovata (Oleaceae).</title>
        <authorList>
            <person name="Jang H."/>
        </authorList>
    </citation>
    <scope>NUCLEOTIDE SEQUENCE [LARGE SCALE GENOMIC DNA]</scope>
</reference>
<evidence type="ECO:0000256" key="11">
    <source>
        <dbReference type="ARBA" id="ARBA00023180"/>
    </source>
</evidence>
<evidence type="ECO:0000313" key="16">
    <source>
        <dbReference type="Proteomes" id="UP001604277"/>
    </source>
</evidence>
<evidence type="ECO:0000256" key="13">
    <source>
        <dbReference type="SAM" id="Phobius"/>
    </source>
</evidence>
<sequence>MGDPENCGDPSYELACENNRTILVWKKYYVQSISYNNFTIRVVDPGLEKTSCASYPINIPLSYHYYTSPYDLRTFRLDYLNTPIIYTRCEAPAKSPFYVDTSFCSKNISLQKYSYVVVGDVTVADLEDSCRVDTWAWISKDFPIVDNATFSEIQDGLAYGFVLTWPPDYHYCSISRPSTFRLKHWCLLEISYELRYLWRVYRWILGIILGAILAARFFCGILFLFTLLAYKFKRRHLSMYDSIEEFLQSQNNLMPIRYTYRDLKNMTKNFKDKLGEGGYGTVFKGQLKSGPFAAIKIMGKSKASGQDFISEVATIGRIHHVNVVRLIGFCVEGPKRALVYEFMPNGSLEKYIFPQQVTVSLNYSKMFDIALGVAKGIDYLHRGCDMQILHFDIKPHNILLDNNFTPKISDFGLAKLYPTDESMVSLTAARGTMGYMAPEMFYRNIGRVSYKSDVYSFGMLLMEMASKRRNLNPFVENISQIYFPCWVHDRFSKGMEIDLGDASLDERIMVKKMTYVALWCIQMKPDDRPSMTKAIEMLEGDVEFLQLPPKPFLSAEEMPVQDSEIDINDMEFPLLSGSLIVNETSLSTH</sequence>
<feature type="transmembrane region" description="Helical" evidence="13">
    <location>
        <begin position="203"/>
        <end position="230"/>
    </location>
</feature>
<dbReference type="PANTHER" id="PTHR27009">
    <property type="entry name" value="RUST RESISTANCE KINASE LR10-RELATED"/>
    <property type="match status" value="1"/>
</dbReference>
<evidence type="ECO:0000256" key="6">
    <source>
        <dbReference type="ARBA" id="ARBA00022741"/>
    </source>
</evidence>
<dbReference type="SUPFAM" id="SSF56112">
    <property type="entry name" value="Protein kinase-like (PK-like)"/>
    <property type="match status" value="1"/>
</dbReference>
<dbReference type="Pfam" id="PF00069">
    <property type="entry name" value="Pkinase"/>
    <property type="match status" value="1"/>
</dbReference>
<evidence type="ECO:0000256" key="5">
    <source>
        <dbReference type="ARBA" id="ARBA00022729"/>
    </source>
</evidence>
<evidence type="ECO:0000256" key="1">
    <source>
        <dbReference type="ARBA" id="ARBA00004479"/>
    </source>
</evidence>
<organism evidence="15 16">
    <name type="scientific">Forsythia ovata</name>
    <dbReference type="NCBI Taxonomy" id="205694"/>
    <lineage>
        <taxon>Eukaryota</taxon>
        <taxon>Viridiplantae</taxon>
        <taxon>Streptophyta</taxon>
        <taxon>Embryophyta</taxon>
        <taxon>Tracheophyta</taxon>
        <taxon>Spermatophyta</taxon>
        <taxon>Magnoliopsida</taxon>
        <taxon>eudicotyledons</taxon>
        <taxon>Gunneridae</taxon>
        <taxon>Pentapetalae</taxon>
        <taxon>asterids</taxon>
        <taxon>lamiids</taxon>
        <taxon>Lamiales</taxon>
        <taxon>Oleaceae</taxon>
        <taxon>Forsythieae</taxon>
        <taxon>Forsythia</taxon>
    </lineage>
</organism>